<dbReference type="InterPro" id="IPR036390">
    <property type="entry name" value="WH_DNA-bd_sf"/>
</dbReference>
<evidence type="ECO:0000256" key="3">
    <source>
        <dbReference type="ARBA" id="ARBA00022829"/>
    </source>
</evidence>
<evidence type="ECO:0000313" key="5">
    <source>
        <dbReference type="EMBL" id="WRP15893.1"/>
    </source>
</evidence>
<sequence>MDPASVLSDDAAACEAVLFATARPLSLEDLARALGTEPERVRQALEELRRLLDETGRGIQLVEVAEGFQLVTRARFFGALRQVVGAVRRPSLSAAAMETLAIVAYRQPVSRAEIEDLRGVNSEAAIGTLLERGLIEVAHRAPTPGRPVYYRTTRRFLELFGLRSLDELPPLEAWGMGEGPAAKTSP</sequence>
<dbReference type="PANTHER" id="PTHR34298">
    <property type="entry name" value="SEGREGATION AND CONDENSATION PROTEIN B"/>
    <property type="match status" value="1"/>
</dbReference>
<evidence type="ECO:0000256" key="1">
    <source>
        <dbReference type="ARBA" id="ARBA00022490"/>
    </source>
</evidence>
<dbReference type="PIRSF" id="PIRSF019345">
    <property type="entry name" value="ScpB"/>
    <property type="match status" value="1"/>
</dbReference>
<protein>
    <submittedName>
        <fullName evidence="5">SMC-Scp complex subunit ScpB</fullName>
    </submittedName>
</protein>
<reference evidence="6" key="1">
    <citation type="submission" date="2023-12" db="EMBL/GenBank/DDBJ databases">
        <title>Novel isolates from deep terrestrial aquifers shed light on the physiology and ecology of the class Limnochordia.</title>
        <authorList>
            <person name="Karnachuk O.V."/>
            <person name="Lukina A.P."/>
            <person name="Avakyan M.R."/>
            <person name="Kadnikov V."/>
            <person name="Begmatov S."/>
            <person name="Beletsky A.V."/>
            <person name="Mardanov A.V."/>
            <person name="Ravin N.V."/>
        </authorList>
    </citation>
    <scope>NUCLEOTIDE SEQUENCE [LARGE SCALE GENOMIC DNA]</scope>
    <source>
        <strain evidence="6">LN</strain>
    </source>
</reference>
<evidence type="ECO:0000256" key="4">
    <source>
        <dbReference type="ARBA" id="ARBA00023306"/>
    </source>
</evidence>
<gene>
    <name evidence="5" type="primary">scpB</name>
    <name evidence="5" type="ORF">VLY81_07015</name>
</gene>
<keyword evidence="2" id="KW-0132">Cell division</keyword>
<dbReference type="SUPFAM" id="SSF46785">
    <property type="entry name" value="Winged helix' DNA-binding domain"/>
    <property type="match status" value="2"/>
</dbReference>
<dbReference type="PANTHER" id="PTHR34298:SF2">
    <property type="entry name" value="SEGREGATION AND CONDENSATION PROTEIN B"/>
    <property type="match status" value="1"/>
</dbReference>
<name>A0ABZ1BTC4_9FIRM</name>
<evidence type="ECO:0000313" key="6">
    <source>
        <dbReference type="Proteomes" id="UP001333102"/>
    </source>
</evidence>
<dbReference type="EMBL" id="CP141614">
    <property type="protein sequence ID" value="WRP15893.1"/>
    <property type="molecule type" value="Genomic_DNA"/>
</dbReference>
<dbReference type="Proteomes" id="UP001333102">
    <property type="component" value="Chromosome"/>
</dbReference>
<proteinExistence type="predicted"/>
<keyword evidence="6" id="KW-1185">Reference proteome</keyword>
<dbReference type="RefSeq" id="WP_324670303.1">
    <property type="nucleotide sequence ID" value="NZ_CP141614.1"/>
</dbReference>
<keyword evidence="1" id="KW-0963">Cytoplasm</keyword>
<evidence type="ECO:0000256" key="2">
    <source>
        <dbReference type="ARBA" id="ARBA00022618"/>
    </source>
</evidence>
<organism evidence="5 6">
    <name type="scientific">Geochorda subterranea</name>
    <dbReference type="NCBI Taxonomy" id="3109564"/>
    <lineage>
        <taxon>Bacteria</taxon>
        <taxon>Bacillati</taxon>
        <taxon>Bacillota</taxon>
        <taxon>Limnochordia</taxon>
        <taxon>Limnochordales</taxon>
        <taxon>Geochordaceae</taxon>
        <taxon>Geochorda</taxon>
    </lineage>
</organism>
<dbReference type="InterPro" id="IPR005234">
    <property type="entry name" value="ScpB_csome_segregation"/>
</dbReference>
<dbReference type="InterPro" id="IPR036388">
    <property type="entry name" value="WH-like_DNA-bd_sf"/>
</dbReference>
<keyword evidence="3" id="KW-0159">Chromosome partition</keyword>
<accession>A0ABZ1BTC4</accession>
<dbReference type="Pfam" id="PF04079">
    <property type="entry name" value="SMC_ScpB"/>
    <property type="match status" value="1"/>
</dbReference>
<keyword evidence="4" id="KW-0131">Cell cycle</keyword>
<dbReference type="Gene3D" id="1.10.10.10">
    <property type="entry name" value="Winged helix-like DNA-binding domain superfamily/Winged helix DNA-binding domain"/>
    <property type="match status" value="2"/>
</dbReference>
<dbReference type="NCBIfam" id="TIGR00281">
    <property type="entry name" value="SMC-Scp complex subunit ScpB"/>
    <property type="match status" value="1"/>
</dbReference>